<keyword evidence="2" id="KW-0560">Oxidoreductase</keyword>
<dbReference type="GO" id="GO:0030497">
    <property type="term" value="P:fatty acid elongation"/>
    <property type="evidence" value="ECO:0007669"/>
    <property type="project" value="TreeGrafter"/>
</dbReference>
<dbReference type="PANTHER" id="PTHR42760">
    <property type="entry name" value="SHORT-CHAIN DEHYDROGENASES/REDUCTASES FAMILY MEMBER"/>
    <property type="match status" value="1"/>
</dbReference>
<sequence length="253" mass="26109">MTASPSSSASSFSSSSAVRQRVLITGGGAGIGAATAERCRAEGYEPVIIDRVVDHVPGGIQADLSNTADTARALQQALAGGPITRLVNNVGIVVPAEAAEQTLEQFDLAVALNLRCSLQCMQALLPGMQAAGFGRIVNMSSRAALGKELRTAYSATKAGLIGMTRVWALELGRHGITANAIGPGPIRTELFDRANPPDSPRTQAIIDSVPVKRVGTPDDVAHAVAYLLDERSGFVTGQVLYVCGGMTVGVAGV</sequence>
<protein>
    <submittedName>
        <fullName evidence="3">NAD(P)-dependent dehydrogenase, short-chain alcohol dehydrogenase family</fullName>
    </submittedName>
</protein>
<dbReference type="PRINTS" id="PR00081">
    <property type="entry name" value="GDHRDH"/>
</dbReference>
<dbReference type="PROSITE" id="PS00061">
    <property type="entry name" value="ADH_SHORT"/>
    <property type="match status" value="1"/>
</dbReference>
<dbReference type="PANTHER" id="PTHR42760:SF129">
    <property type="entry name" value="OXIDOREDUCTASE"/>
    <property type="match status" value="1"/>
</dbReference>
<dbReference type="OrthoDB" id="8665216at2"/>
<dbReference type="PRINTS" id="PR00080">
    <property type="entry name" value="SDRFAMILY"/>
</dbReference>
<dbReference type="Proteomes" id="UP000198781">
    <property type="component" value="Unassembled WGS sequence"/>
</dbReference>
<comment type="similarity">
    <text evidence="1">Belongs to the short-chain dehydrogenases/reductases (SDR) family.</text>
</comment>
<dbReference type="InterPro" id="IPR020904">
    <property type="entry name" value="Sc_DH/Rdtase_CS"/>
</dbReference>
<evidence type="ECO:0000256" key="1">
    <source>
        <dbReference type="ARBA" id="ARBA00006484"/>
    </source>
</evidence>
<dbReference type="Gene3D" id="3.40.50.720">
    <property type="entry name" value="NAD(P)-binding Rossmann-like Domain"/>
    <property type="match status" value="1"/>
</dbReference>
<dbReference type="Pfam" id="PF13561">
    <property type="entry name" value="adh_short_C2"/>
    <property type="match status" value="1"/>
</dbReference>
<dbReference type="RefSeq" id="WP_092741585.1">
    <property type="nucleotide sequence ID" value="NZ_FMZC01000003.1"/>
</dbReference>
<dbReference type="SUPFAM" id="SSF51735">
    <property type="entry name" value="NAD(P)-binding Rossmann-fold domains"/>
    <property type="match status" value="1"/>
</dbReference>
<dbReference type="AlphaFoldDB" id="A0A1G6PMV8"/>
<evidence type="ECO:0000256" key="2">
    <source>
        <dbReference type="ARBA" id="ARBA00023002"/>
    </source>
</evidence>
<keyword evidence="4" id="KW-1185">Reference proteome</keyword>
<evidence type="ECO:0000313" key="3">
    <source>
        <dbReference type="EMBL" id="SDC81592.1"/>
    </source>
</evidence>
<gene>
    <name evidence="3" type="ORF">SAMN05192589_103290</name>
</gene>
<name>A0A1G6PMV8_9BURK</name>
<dbReference type="InterPro" id="IPR036291">
    <property type="entry name" value="NAD(P)-bd_dom_sf"/>
</dbReference>
<proteinExistence type="inferred from homology"/>
<evidence type="ECO:0000313" key="4">
    <source>
        <dbReference type="Proteomes" id="UP000198781"/>
    </source>
</evidence>
<dbReference type="GO" id="GO:0016616">
    <property type="term" value="F:oxidoreductase activity, acting on the CH-OH group of donors, NAD or NADP as acceptor"/>
    <property type="evidence" value="ECO:0007669"/>
    <property type="project" value="TreeGrafter"/>
</dbReference>
<dbReference type="InterPro" id="IPR002347">
    <property type="entry name" value="SDR_fam"/>
</dbReference>
<dbReference type="STRING" id="187868.SAMN05192589_103290"/>
<accession>A0A1G6PMV8</accession>
<organism evidence="3 4">
    <name type="scientific">Paracidovorax valerianellae</name>
    <dbReference type="NCBI Taxonomy" id="187868"/>
    <lineage>
        <taxon>Bacteria</taxon>
        <taxon>Pseudomonadati</taxon>
        <taxon>Pseudomonadota</taxon>
        <taxon>Betaproteobacteria</taxon>
        <taxon>Burkholderiales</taxon>
        <taxon>Comamonadaceae</taxon>
        <taxon>Paracidovorax</taxon>
    </lineage>
</organism>
<dbReference type="FunFam" id="3.40.50.720:FF:000173">
    <property type="entry name" value="3-oxoacyl-[acyl-carrier protein] reductase"/>
    <property type="match status" value="1"/>
</dbReference>
<reference evidence="3 4" key="1">
    <citation type="submission" date="2016-10" db="EMBL/GenBank/DDBJ databases">
        <authorList>
            <person name="de Groot N.N."/>
        </authorList>
    </citation>
    <scope>NUCLEOTIDE SEQUENCE [LARGE SCALE GENOMIC DNA]</scope>
    <source>
        <strain evidence="3 4">DSM 16619</strain>
    </source>
</reference>
<dbReference type="EMBL" id="FMZC01000003">
    <property type="protein sequence ID" value="SDC81592.1"/>
    <property type="molecule type" value="Genomic_DNA"/>
</dbReference>
<dbReference type="CDD" id="cd05233">
    <property type="entry name" value="SDR_c"/>
    <property type="match status" value="1"/>
</dbReference>